<evidence type="ECO:0000256" key="15">
    <source>
        <dbReference type="ARBA" id="ARBA00076330"/>
    </source>
</evidence>
<name>A0AAJ2JUJ6_9BACL</name>
<comment type="cofactor">
    <cofactor evidence="10">
        <name>[2Fe-2S] cluster</name>
        <dbReference type="ChEBI" id="CHEBI:190135"/>
    </cofactor>
</comment>
<evidence type="ECO:0000256" key="13">
    <source>
        <dbReference type="ARBA" id="ARBA00067741"/>
    </source>
</evidence>
<dbReference type="GO" id="GO:0004497">
    <property type="term" value="F:monooxygenase activity"/>
    <property type="evidence" value="ECO:0007669"/>
    <property type="project" value="UniProtKB-ARBA"/>
</dbReference>
<protein>
    <recommendedName>
        <fullName evidence="13">Menaquinol:cytochrome c reductase iron-sulfur subunit</fullName>
    </recommendedName>
    <alternativeName>
        <fullName evidence="15">Cytochrome bc complex, iron-sulfur subunit</fullName>
    </alternativeName>
    <alternativeName>
        <fullName evidence="14">Rieske iron-sulfur protein QcrA</fullName>
    </alternativeName>
</protein>
<keyword evidence="17" id="KW-0812">Transmembrane</keyword>
<reference evidence="20" key="1">
    <citation type="submission" date="2023-09" db="EMBL/GenBank/DDBJ databases">
        <title>Paenibacillus sp. chi10 Genome sequencing and assembly.</title>
        <authorList>
            <person name="Kim I."/>
        </authorList>
    </citation>
    <scope>NUCLEOTIDE SEQUENCE [LARGE SCALE GENOMIC DNA]</scope>
    <source>
        <strain evidence="20">chi10</strain>
    </source>
</reference>
<dbReference type="CDD" id="cd03467">
    <property type="entry name" value="Rieske"/>
    <property type="match status" value="1"/>
</dbReference>
<feature type="region of interest" description="Disordered" evidence="16">
    <location>
        <begin position="1"/>
        <end position="20"/>
    </location>
</feature>
<evidence type="ECO:0000256" key="8">
    <source>
        <dbReference type="ARBA" id="ARBA00023014"/>
    </source>
</evidence>
<dbReference type="InterPro" id="IPR006311">
    <property type="entry name" value="TAT_signal"/>
</dbReference>
<feature type="transmembrane region" description="Helical" evidence="17">
    <location>
        <begin position="23"/>
        <end position="44"/>
    </location>
</feature>
<keyword evidence="9" id="KW-1015">Disulfide bond</keyword>
<dbReference type="InterPro" id="IPR036922">
    <property type="entry name" value="Rieske_2Fe-2S_sf"/>
</dbReference>
<keyword evidence="17" id="KW-1133">Transmembrane helix</keyword>
<evidence type="ECO:0000256" key="3">
    <source>
        <dbReference type="ARBA" id="ARBA00022714"/>
    </source>
</evidence>
<dbReference type="RefSeq" id="WP_065290862.1">
    <property type="nucleotide sequence ID" value="NZ_JAVYAA010000001.1"/>
</dbReference>
<organism evidence="19 20">
    <name type="scientific">Paenibacillus suaedae</name>
    <dbReference type="NCBI Taxonomy" id="3077233"/>
    <lineage>
        <taxon>Bacteria</taxon>
        <taxon>Bacillati</taxon>
        <taxon>Bacillota</taxon>
        <taxon>Bacilli</taxon>
        <taxon>Bacillales</taxon>
        <taxon>Paenibacillaceae</taxon>
        <taxon>Paenibacillus</taxon>
    </lineage>
</organism>
<dbReference type="GO" id="GO:0051537">
    <property type="term" value="F:2 iron, 2 sulfur cluster binding"/>
    <property type="evidence" value="ECO:0007669"/>
    <property type="project" value="UniProtKB-KW"/>
</dbReference>
<evidence type="ECO:0000256" key="4">
    <source>
        <dbReference type="ARBA" id="ARBA00022723"/>
    </source>
</evidence>
<evidence type="ECO:0000313" key="20">
    <source>
        <dbReference type="Proteomes" id="UP001250538"/>
    </source>
</evidence>
<evidence type="ECO:0000256" key="9">
    <source>
        <dbReference type="ARBA" id="ARBA00023157"/>
    </source>
</evidence>
<dbReference type="PROSITE" id="PS51296">
    <property type="entry name" value="RIESKE"/>
    <property type="match status" value="1"/>
</dbReference>
<evidence type="ECO:0000256" key="5">
    <source>
        <dbReference type="ARBA" id="ARBA00022982"/>
    </source>
</evidence>
<dbReference type="FunFam" id="2.102.10.10:FF:000006">
    <property type="entry name" value="Menaquinol-cytochrome c reductase, iron-sulfur subunit"/>
    <property type="match status" value="1"/>
</dbReference>
<dbReference type="Pfam" id="PF00355">
    <property type="entry name" value="Rieske"/>
    <property type="match status" value="1"/>
</dbReference>
<keyword evidence="17" id="KW-0472">Membrane</keyword>
<keyword evidence="6" id="KW-0560">Oxidoreductase</keyword>
<dbReference type="InterPro" id="IPR017941">
    <property type="entry name" value="Rieske_2Fe-2S"/>
</dbReference>
<dbReference type="InterPro" id="IPR014349">
    <property type="entry name" value="Rieske_Fe-S_prot"/>
</dbReference>
<dbReference type="GO" id="GO:0016020">
    <property type="term" value="C:membrane"/>
    <property type="evidence" value="ECO:0007669"/>
    <property type="project" value="InterPro"/>
</dbReference>
<evidence type="ECO:0000313" key="19">
    <source>
        <dbReference type="EMBL" id="MDT8976116.1"/>
    </source>
</evidence>
<keyword evidence="4" id="KW-0479">Metal-binding</keyword>
<evidence type="ECO:0000256" key="11">
    <source>
        <dbReference type="ARBA" id="ARBA00055683"/>
    </source>
</evidence>
<gene>
    <name evidence="19" type="ORF">RQP50_07640</name>
</gene>
<dbReference type="EMBL" id="JAVYAA010000001">
    <property type="protein sequence ID" value="MDT8976116.1"/>
    <property type="molecule type" value="Genomic_DNA"/>
</dbReference>
<dbReference type="Gene3D" id="2.102.10.10">
    <property type="entry name" value="Rieske [2Fe-2S] iron-sulphur domain"/>
    <property type="match status" value="1"/>
</dbReference>
<evidence type="ECO:0000256" key="12">
    <source>
        <dbReference type="ARBA" id="ARBA00064458"/>
    </source>
</evidence>
<dbReference type="PANTHER" id="PTHR10134">
    <property type="entry name" value="CYTOCHROME B-C1 COMPLEX SUBUNIT RIESKE, MITOCHONDRIAL"/>
    <property type="match status" value="1"/>
</dbReference>
<accession>A0AAJ2JUJ6</accession>
<comment type="caution">
    <text evidence="19">The sequence shown here is derived from an EMBL/GenBank/DDBJ whole genome shotgun (WGS) entry which is preliminary data.</text>
</comment>
<feature type="compositionally biased region" description="Basic and acidic residues" evidence="16">
    <location>
        <begin position="10"/>
        <end position="20"/>
    </location>
</feature>
<evidence type="ECO:0000256" key="6">
    <source>
        <dbReference type="ARBA" id="ARBA00023002"/>
    </source>
</evidence>
<evidence type="ECO:0000256" key="2">
    <source>
        <dbReference type="ARBA" id="ARBA00022448"/>
    </source>
</evidence>
<evidence type="ECO:0000256" key="14">
    <source>
        <dbReference type="ARBA" id="ARBA00075320"/>
    </source>
</evidence>
<evidence type="ECO:0000256" key="10">
    <source>
        <dbReference type="ARBA" id="ARBA00034078"/>
    </source>
</evidence>
<dbReference type="GO" id="GO:0016705">
    <property type="term" value="F:oxidoreductase activity, acting on paired donors, with incorporation or reduction of molecular oxygen"/>
    <property type="evidence" value="ECO:0007669"/>
    <property type="project" value="UniProtKB-ARBA"/>
</dbReference>
<sequence>MSKPQNNEHPPQKPRKEMSRRQFLTYTLGGASAFMFVGPTLPMVRFAVDPLLQKKSEGDYIKVAELSKISESPTEFTFEIKQVDGWYESTPTLTAWISKDKEGNIFALSPVCKHLGCTVDWNKNPAYKDQYFCPCHGAHYTKEGKQLAVARAPLDEYKVQVKDGFVYLGDIIANQHVQ</sequence>
<evidence type="ECO:0000259" key="18">
    <source>
        <dbReference type="PROSITE" id="PS51296"/>
    </source>
</evidence>
<dbReference type="Proteomes" id="UP001250538">
    <property type="component" value="Unassembled WGS sequence"/>
</dbReference>
<keyword evidence="2" id="KW-0813">Transport</keyword>
<evidence type="ECO:0000256" key="7">
    <source>
        <dbReference type="ARBA" id="ARBA00023004"/>
    </source>
</evidence>
<dbReference type="InterPro" id="IPR005805">
    <property type="entry name" value="Rieske_Fe-S_prot_C"/>
</dbReference>
<keyword evidence="20" id="KW-1185">Reference proteome</keyword>
<dbReference type="GO" id="GO:0046872">
    <property type="term" value="F:metal ion binding"/>
    <property type="evidence" value="ECO:0007669"/>
    <property type="project" value="UniProtKB-KW"/>
</dbReference>
<evidence type="ECO:0000256" key="17">
    <source>
        <dbReference type="SAM" id="Phobius"/>
    </source>
</evidence>
<keyword evidence="7" id="KW-0408">Iron</keyword>
<evidence type="ECO:0000256" key="1">
    <source>
        <dbReference type="ARBA" id="ARBA00010651"/>
    </source>
</evidence>
<proteinExistence type="inferred from homology"/>
<dbReference type="SUPFAM" id="SSF50022">
    <property type="entry name" value="ISP domain"/>
    <property type="match status" value="1"/>
</dbReference>
<feature type="domain" description="Rieske" evidence="18">
    <location>
        <begin position="97"/>
        <end position="168"/>
    </location>
</feature>
<comment type="similarity">
    <text evidence="1">Belongs to the Rieske iron-sulfur protein family.</text>
</comment>
<comment type="subunit">
    <text evidence="12">The main subunits of the menaquinol:cytochrome c complex are a Rieske-type iron-sulfur protein (QcrA), a cytochrome b (QcrB) and a cytochrome c (QcrC).</text>
</comment>
<evidence type="ECO:0000256" key="16">
    <source>
        <dbReference type="SAM" id="MobiDB-lite"/>
    </source>
</evidence>
<keyword evidence="3" id="KW-0001">2Fe-2S</keyword>
<keyword evidence="5" id="KW-0249">Electron transport</keyword>
<keyword evidence="8" id="KW-0411">Iron-sulfur</keyword>
<comment type="function">
    <text evidence="11">Component of the menaquinol:cytochrome c reductase complex. The Rieske protein is a high potential 2Fe-2S protein.</text>
</comment>
<dbReference type="PROSITE" id="PS51318">
    <property type="entry name" value="TAT"/>
    <property type="match status" value="1"/>
</dbReference>
<dbReference type="PRINTS" id="PR00162">
    <property type="entry name" value="RIESKE"/>
</dbReference>
<dbReference type="AlphaFoldDB" id="A0AAJ2JUJ6"/>